<protein>
    <submittedName>
        <fullName evidence="2">Uncharacterized protein</fullName>
    </submittedName>
</protein>
<organism evidence="2 3">
    <name type="scientific">Lactarius akahatsu</name>
    <dbReference type="NCBI Taxonomy" id="416441"/>
    <lineage>
        <taxon>Eukaryota</taxon>
        <taxon>Fungi</taxon>
        <taxon>Dikarya</taxon>
        <taxon>Basidiomycota</taxon>
        <taxon>Agaricomycotina</taxon>
        <taxon>Agaricomycetes</taxon>
        <taxon>Russulales</taxon>
        <taxon>Russulaceae</taxon>
        <taxon>Lactarius</taxon>
    </lineage>
</organism>
<reference evidence="2" key="1">
    <citation type="submission" date="2022-01" db="EMBL/GenBank/DDBJ databases">
        <title>Comparative genomics reveals a dynamic genome evolution in the ectomycorrhizal milk-cap (Lactarius) mushrooms.</title>
        <authorList>
            <consortium name="DOE Joint Genome Institute"/>
            <person name="Lebreton A."/>
            <person name="Tang N."/>
            <person name="Kuo A."/>
            <person name="LaButti K."/>
            <person name="Drula E."/>
            <person name="Barry K."/>
            <person name="Clum A."/>
            <person name="Lipzen A."/>
            <person name="Mousain D."/>
            <person name="Ng V."/>
            <person name="Wang R."/>
            <person name="Wang X."/>
            <person name="Dai Y."/>
            <person name="Henrissat B."/>
            <person name="Grigoriev I.V."/>
            <person name="Guerin-Laguette A."/>
            <person name="Yu F."/>
            <person name="Martin F.M."/>
        </authorList>
    </citation>
    <scope>NUCLEOTIDE SEQUENCE</scope>
    <source>
        <strain evidence="2">QP</strain>
    </source>
</reference>
<evidence type="ECO:0000313" key="2">
    <source>
        <dbReference type="EMBL" id="KAH8987047.1"/>
    </source>
</evidence>
<dbReference type="Proteomes" id="UP001201163">
    <property type="component" value="Unassembled WGS sequence"/>
</dbReference>
<evidence type="ECO:0000313" key="3">
    <source>
        <dbReference type="Proteomes" id="UP001201163"/>
    </source>
</evidence>
<evidence type="ECO:0000256" key="1">
    <source>
        <dbReference type="SAM" id="MobiDB-lite"/>
    </source>
</evidence>
<dbReference type="AlphaFoldDB" id="A0AAD4LDH3"/>
<feature type="region of interest" description="Disordered" evidence="1">
    <location>
        <begin position="94"/>
        <end position="128"/>
    </location>
</feature>
<feature type="non-terminal residue" evidence="2">
    <location>
        <position position="159"/>
    </location>
</feature>
<dbReference type="EMBL" id="JAKELL010000050">
    <property type="protein sequence ID" value="KAH8987047.1"/>
    <property type="molecule type" value="Genomic_DNA"/>
</dbReference>
<comment type="caution">
    <text evidence="2">The sequence shown here is derived from an EMBL/GenBank/DDBJ whole genome shotgun (WGS) entry which is preliminary data.</text>
</comment>
<accession>A0AAD4LDH3</accession>
<sequence>MLHDHGNATLVPAFLPNSLDVFSSLIHYTPHAGESFTAMPPPDSIISAVPASWKPMRSDNHRQNFLHSCLYTESSHHSCDTQSADNSVEATHLPFREPSASNPPPMAKSLTSQTGAVADRRTPSDVLDIPSSPPTWSAAAFRFSCDQVFLRGMGTRNGN</sequence>
<gene>
    <name evidence="2" type="ORF">EDB92DRAFT_1877606</name>
</gene>
<proteinExistence type="predicted"/>
<name>A0AAD4LDH3_9AGAM</name>
<keyword evidence="3" id="KW-1185">Reference proteome</keyword>